<dbReference type="InParanoid" id="A0A803T1G2"/>
<dbReference type="Proteomes" id="UP000001646">
    <property type="component" value="Unplaced"/>
</dbReference>
<proteinExistence type="predicted"/>
<evidence type="ECO:0000313" key="2">
    <source>
        <dbReference type="Ensembl" id="ENSACAP00000029052.1"/>
    </source>
</evidence>
<dbReference type="Ensembl" id="ENSACAT00000054331.1">
    <property type="protein sequence ID" value="ENSACAP00000029052.1"/>
    <property type="gene ID" value="ENSACAG00000042150.1"/>
</dbReference>
<evidence type="ECO:0000313" key="3">
    <source>
        <dbReference type="Proteomes" id="UP000001646"/>
    </source>
</evidence>
<organism evidence="2 3">
    <name type="scientific">Anolis carolinensis</name>
    <name type="common">Green anole</name>
    <name type="synonym">American chameleon</name>
    <dbReference type="NCBI Taxonomy" id="28377"/>
    <lineage>
        <taxon>Eukaryota</taxon>
        <taxon>Metazoa</taxon>
        <taxon>Chordata</taxon>
        <taxon>Craniata</taxon>
        <taxon>Vertebrata</taxon>
        <taxon>Euteleostomi</taxon>
        <taxon>Lepidosauria</taxon>
        <taxon>Squamata</taxon>
        <taxon>Bifurcata</taxon>
        <taxon>Unidentata</taxon>
        <taxon>Episquamata</taxon>
        <taxon>Toxicofera</taxon>
        <taxon>Iguania</taxon>
        <taxon>Dactyloidae</taxon>
        <taxon>Anolis</taxon>
    </lineage>
</organism>
<keyword evidence="3" id="KW-1185">Reference proteome</keyword>
<keyword evidence="1" id="KW-0472">Membrane</keyword>
<reference evidence="2" key="1">
    <citation type="submission" date="2009-12" db="EMBL/GenBank/DDBJ databases">
        <title>The Genome Sequence of Anolis carolinensis (Green Anole Lizard).</title>
        <authorList>
            <consortium name="The Genome Sequencing Platform"/>
            <person name="Di Palma F."/>
            <person name="Alfoldi J."/>
            <person name="Heiman D."/>
            <person name="Young S."/>
            <person name="Grabherr M."/>
            <person name="Johnson J."/>
            <person name="Lander E.S."/>
            <person name="Lindblad-Toh K."/>
        </authorList>
    </citation>
    <scope>NUCLEOTIDE SEQUENCE [LARGE SCALE GENOMIC DNA]</scope>
    <source>
        <strain evidence="2">JBL SC #1</strain>
    </source>
</reference>
<feature type="transmembrane region" description="Helical" evidence="1">
    <location>
        <begin position="78"/>
        <end position="95"/>
    </location>
</feature>
<protein>
    <submittedName>
        <fullName evidence="2">Uncharacterized protein</fullName>
    </submittedName>
</protein>
<reference evidence="2" key="2">
    <citation type="submission" date="2025-08" db="UniProtKB">
        <authorList>
            <consortium name="Ensembl"/>
        </authorList>
    </citation>
    <scope>IDENTIFICATION</scope>
</reference>
<keyword evidence="1" id="KW-0812">Transmembrane</keyword>
<keyword evidence="1" id="KW-1133">Transmembrane helix</keyword>
<accession>A0A803T1G2</accession>
<dbReference type="AlphaFoldDB" id="A0A803T1G2"/>
<evidence type="ECO:0000256" key="1">
    <source>
        <dbReference type="SAM" id="Phobius"/>
    </source>
</evidence>
<reference evidence="2" key="3">
    <citation type="submission" date="2025-09" db="UniProtKB">
        <authorList>
            <consortium name="Ensembl"/>
        </authorList>
    </citation>
    <scope>IDENTIFICATION</scope>
</reference>
<name>A0A803T1G2_ANOCA</name>
<sequence length="108" mass="12246">MYCARARSRRVCARGSSSCFPMTVRISSISLPISVLARPASACIRLCTTTRPRCCTSARSCRHSRCRISSHCVVCSRYIIIIIVIIIIIISTRHVRSMKKMFQFSFLK</sequence>
<dbReference type="GeneTree" id="ENSGT00950000185966"/>